<evidence type="ECO:0000313" key="3">
    <source>
        <dbReference type="Proteomes" id="UP001325680"/>
    </source>
</evidence>
<gene>
    <name evidence="2" type="ORF">U0035_10965</name>
</gene>
<feature type="transmembrane region" description="Helical" evidence="1">
    <location>
        <begin position="170"/>
        <end position="190"/>
    </location>
</feature>
<dbReference type="EMBL" id="CP139960">
    <property type="protein sequence ID" value="WQD40668.1"/>
    <property type="molecule type" value="Genomic_DNA"/>
</dbReference>
<feature type="transmembrane region" description="Helical" evidence="1">
    <location>
        <begin position="202"/>
        <end position="221"/>
    </location>
</feature>
<evidence type="ECO:0000256" key="1">
    <source>
        <dbReference type="SAM" id="Phobius"/>
    </source>
</evidence>
<dbReference type="RefSeq" id="WP_114789839.1">
    <property type="nucleotide sequence ID" value="NZ_CP139960.1"/>
</dbReference>
<name>A0ABZ0WD86_9BACT</name>
<keyword evidence="1" id="KW-0812">Transmembrane</keyword>
<sequence length="236" mass="26924">MSKSTSMEKKYRVLLMTFVLIAVISLSGFYESYFQFLPQFSRFPAVIHIHFSAFFCWFAMIIIQPLLIRQKNYTLHRKVGRLSYLLAPILVLTIIVLVRDKAQREWAVSTDNAAMTAFIGLLDILSFSAYYIIAMIKRNNTRWHVAFIIAASLVVLNPGMARLLNQIKPGLGLAGAVLAPFLVSAAIILFEKIKYKRQVLTSPYALFFLCWALEIALLMAIPQTTLWKKMVSTFIM</sequence>
<proteinExistence type="predicted"/>
<feature type="transmembrane region" description="Helical" evidence="1">
    <location>
        <begin position="79"/>
        <end position="98"/>
    </location>
</feature>
<accession>A0ABZ0WD86</accession>
<dbReference type="Proteomes" id="UP001325680">
    <property type="component" value="Chromosome"/>
</dbReference>
<organism evidence="2 3">
    <name type="scientific">Niabella yanshanensis</name>
    <dbReference type="NCBI Taxonomy" id="577386"/>
    <lineage>
        <taxon>Bacteria</taxon>
        <taxon>Pseudomonadati</taxon>
        <taxon>Bacteroidota</taxon>
        <taxon>Chitinophagia</taxon>
        <taxon>Chitinophagales</taxon>
        <taxon>Chitinophagaceae</taxon>
        <taxon>Niabella</taxon>
    </lineage>
</organism>
<feature type="transmembrane region" description="Helical" evidence="1">
    <location>
        <begin position="12"/>
        <end position="33"/>
    </location>
</feature>
<feature type="transmembrane region" description="Helical" evidence="1">
    <location>
        <begin position="113"/>
        <end position="133"/>
    </location>
</feature>
<keyword evidence="1" id="KW-0472">Membrane</keyword>
<protein>
    <recommendedName>
        <fullName evidence="4">DUF2306 domain-containing protein</fullName>
    </recommendedName>
</protein>
<evidence type="ECO:0000313" key="2">
    <source>
        <dbReference type="EMBL" id="WQD40668.1"/>
    </source>
</evidence>
<evidence type="ECO:0008006" key="4">
    <source>
        <dbReference type="Google" id="ProtNLM"/>
    </source>
</evidence>
<feature type="transmembrane region" description="Helical" evidence="1">
    <location>
        <begin position="45"/>
        <end position="67"/>
    </location>
</feature>
<feature type="transmembrane region" description="Helical" evidence="1">
    <location>
        <begin position="145"/>
        <end position="164"/>
    </location>
</feature>
<keyword evidence="3" id="KW-1185">Reference proteome</keyword>
<keyword evidence="1" id="KW-1133">Transmembrane helix</keyword>
<reference evidence="2 3" key="1">
    <citation type="submission" date="2023-12" db="EMBL/GenBank/DDBJ databases">
        <title>Genome sequencing and assembly of bacterial species from a model synthetic community.</title>
        <authorList>
            <person name="Hogle S.L."/>
        </authorList>
    </citation>
    <scope>NUCLEOTIDE SEQUENCE [LARGE SCALE GENOMIC DNA]</scope>
    <source>
        <strain evidence="2 3">HAMBI_3031</strain>
    </source>
</reference>